<feature type="compositionally biased region" description="Basic residues" evidence="1">
    <location>
        <begin position="370"/>
        <end position="381"/>
    </location>
</feature>
<reference evidence="3" key="1">
    <citation type="submission" date="2025-08" db="UniProtKB">
        <authorList>
            <consortium name="RefSeq"/>
        </authorList>
    </citation>
    <scope>IDENTIFICATION</scope>
</reference>
<feature type="region of interest" description="Disordered" evidence="1">
    <location>
        <begin position="219"/>
        <end position="318"/>
    </location>
</feature>
<feature type="compositionally biased region" description="Polar residues" evidence="1">
    <location>
        <begin position="399"/>
        <end position="412"/>
    </location>
</feature>
<name>A0ABM0K1K4_APLCA</name>
<feature type="compositionally biased region" description="Polar residues" evidence="1">
    <location>
        <begin position="247"/>
        <end position="263"/>
    </location>
</feature>
<proteinExistence type="predicted"/>
<evidence type="ECO:0000256" key="1">
    <source>
        <dbReference type="SAM" id="MobiDB-lite"/>
    </source>
</evidence>
<feature type="compositionally biased region" description="Basic residues" evidence="1">
    <location>
        <begin position="1"/>
        <end position="15"/>
    </location>
</feature>
<dbReference type="Proteomes" id="UP000694888">
    <property type="component" value="Unplaced"/>
</dbReference>
<keyword evidence="2" id="KW-1185">Reference proteome</keyword>
<dbReference type="GeneID" id="101853811"/>
<feature type="compositionally biased region" description="Low complexity" evidence="1">
    <location>
        <begin position="140"/>
        <end position="157"/>
    </location>
</feature>
<gene>
    <name evidence="3" type="primary">LOC101853811</name>
</gene>
<dbReference type="RefSeq" id="XP_005106605.1">
    <property type="nucleotide sequence ID" value="XM_005106548.3"/>
</dbReference>
<feature type="compositionally biased region" description="Basic and acidic residues" evidence="1">
    <location>
        <begin position="273"/>
        <end position="306"/>
    </location>
</feature>
<feature type="compositionally biased region" description="Low complexity" evidence="1">
    <location>
        <begin position="382"/>
        <end position="398"/>
    </location>
</feature>
<evidence type="ECO:0000313" key="2">
    <source>
        <dbReference type="Proteomes" id="UP000694888"/>
    </source>
</evidence>
<feature type="region of interest" description="Disordered" evidence="1">
    <location>
        <begin position="1"/>
        <end position="207"/>
    </location>
</feature>
<accession>A0ABM0K1K4</accession>
<feature type="compositionally biased region" description="Low complexity" evidence="1">
    <location>
        <begin position="71"/>
        <end position="130"/>
    </location>
</feature>
<sequence length="561" mass="62357">MLSSCKKKNFGRYLKKANNNSLDLPADRMEERPELRSEGKLKHYLIPKKKPESALMCPISRSTLSPEHRNSSSSSGSTNQMSSPSSGSSKHTSSSWSESSNHHTSSSSSRSSNHHTSSSWFRSSNHSVSSPTRSLNYHTSSSSSSSSDKSSTWSGSSGTHLNSPSRHSGCLSSWRPDKHVSRTSPHSYKSHESSSSSMYQSSSSGTETYVVRKIVRRSNIESQQSKANHDRHVVPTIHHARPLVRTHTGSTSPTQRNTHAHQQTAKKRTPNAIHKENSKKREGGLREGRHSGKQRDVADKHGEKAKSPVSVHDIVSSEEDETEYTLIHALLYDMKSERKAQLKREKIARKAKEAWERAVKKDYSNTEKKPSRKRTSPHKRSICSSQIFKSSSEKSCSSDTNIRENSMSPLSDWETTPALSMPKKHIVRHSRNGACTPMNYGAVLTMAKQNLEKKIKPKITTLTKMKIIEEPETVSPEEMEREEIEKADVFSDCLKVGGELLSQSALVGDRAVSPPASKTRPIPSSGSIRNLLKPLPCSEPVCCKDSYSGKTAPQICRKLVF</sequence>
<feature type="compositionally biased region" description="Low complexity" evidence="1">
    <location>
        <begin position="193"/>
        <end position="204"/>
    </location>
</feature>
<protein>
    <submittedName>
        <fullName evidence="3">Uncharacterized protein DDB_G0271670</fullName>
    </submittedName>
</protein>
<feature type="compositionally biased region" description="Basic and acidic residues" evidence="1">
    <location>
        <begin position="354"/>
        <end position="369"/>
    </location>
</feature>
<feature type="region of interest" description="Disordered" evidence="1">
    <location>
        <begin position="354"/>
        <end position="412"/>
    </location>
</feature>
<evidence type="ECO:0000313" key="3">
    <source>
        <dbReference type="RefSeq" id="XP_005106605.1"/>
    </source>
</evidence>
<organism evidence="2 3">
    <name type="scientific">Aplysia californica</name>
    <name type="common">California sea hare</name>
    <dbReference type="NCBI Taxonomy" id="6500"/>
    <lineage>
        <taxon>Eukaryota</taxon>
        <taxon>Metazoa</taxon>
        <taxon>Spiralia</taxon>
        <taxon>Lophotrochozoa</taxon>
        <taxon>Mollusca</taxon>
        <taxon>Gastropoda</taxon>
        <taxon>Heterobranchia</taxon>
        <taxon>Euthyneura</taxon>
        <taxon>Tectipleura</taxon>
        <taxon>Aplysiida</taxon>
        <taxon>Aplysioidea</taxon>
        <taxon>Aplysiidae</taxon>
        <taxon>Aplysia</taxon>
    </lineage>
</organism>
<feature type="compositionally biased region" description="Basic and acidic residues" evidence="1">
    <location>
        <begin position="25"/>
        <end position="41"/>
    </location>
</feature>